<reference evidence="6" key="1">
    <citation type="journal article" date="2019" name="Int. J. Syst. Evol. Microbiol.">
        <title>The Global Catalogue of Microorganisms (GCM) 10K type strain sequencing project: providing services to taxonomists for standard genome sequencing and annotation.</title>
        <authorList>
            <consortium name="The Broad Institute Genomics Platform"/>
            <consortium name="The Broad Institute Genome Sequencing Center for Infectious Disease"/>
            <person name="Wu L."/>
            <person name="Ma J."/>
        </authorList>
    </citation>
    <scope>NUCLEOTIDE SEQUENCE [LARGE SCALE GENOMIC DNA]</scope>
    <source>
        <strain evidence="6">JCM 17782</strain>
    </source>
</reference>
<feature type="domain" description="Methyltransferase" evidence="4">
    <location>
        <begin position="72"/>
        <end position="165"/>
    </location>
</feature>
<accession>A0ABP8RBS9</accession>
<keyword evidence="3" id="KW-0949">S-adenosyl-L-methionine</keyword>
<dbReference type="Proteomes" id="UP001501417">
    <property type="component" value="Unassembled WGS sequence"/>
</dbReference>
<sequence>MCARPATPRHATLAKMTGSGFSRLQHMDFDALYRGESPGEGIPPMPTPPWDTKAPKDNVIAWHAGGWVHGEVLDIGCGLGDNAIYLAQNGFRVTGLDISPTALVTAQRRAHDAGVDVTFAVADSTKLEGYTDAFDTVIDSGMFHCLDDDGKRNYAAAVHRATRPGATLLISCFSDANAPDERWPRPAVPESTVRDVLGGAGWDIASLEAATMRREVEGAQVEMAFWYVRAQRR</sequence>
<dbReference type="GO" id="GO:0032259">
    <property type="term" value="P:methylation"/>
    <property type="evidence" value="ECO:0007669"/>
    <property type="project" value="UniProtKB-KW"/>
</dbReference>
<evidence type="ECO:0000313" key="5">
    <source>
        <dbReference type="EMBL" id="GAA4535004.1"/>
    </source>
</evidence>
<evidence type="ECO:0000259" key="4">
    <source>
        <dbReference type="Pfam" id="PF13649"/>
    </source>
</evidence>
<dbReference type="PANTHER" id="PTHR43464:SF19">
    <property type="entry name" value="UBIQUINONE BIOSYNTHESIS O-METHYLTRANSFERASE, MITOCHONDRIAL"/>
    <property type="match status" value="1"/>
</dbReference>
<dbReference type="Pfam" id="PF13649">
    <property type="entry name" value="Methyltransf_25"/>
    <property type="match status" value="1"/>
</dbReference>
<proteinExistence type="predicted"/>
<gene>
    <name evidence="5" type="ORF">GCM10023161_07820</name>
</gene>
<comment type="caution">
    <text evidence="5">The sequence shown here is derived from an EMBL/GenBank/DDBJ whole genome shotgun (WGS) entry which is preliminary data.</text>
</comment>
<keyword evidence="6" id="KW-1185">Reference proteome</keyword>
<dbReference type="InterPro" id="IPR029063">
    <property type="entry name" value="SAM-dependent_MTases_sf"/>
</dbReference>
<evidence type="ECO:0000256" key="3">
    <source>
        <dbReference type="ARBA" id="ARBA00022691"/>
    </source>
</evidence>
<evidence type="ECO:0000256" key="1">
    <source>
        <dbReference type="ARBA" id="ARBA00022603"/>
    </source>
</evidence>
<name>A0ABP8RBS9_9MYCO</name>
<dbReference type="InterPro" id="IPR041698">
    <property type="entry name" value="Methyltransf_25"/>
</dbReference>
<dbReference type="EMBL" id="BAABGF010000010">
    <property type="protein sequence ID" value="GAA4535004.1"/>
    <property type="molecule type" value="Genomic_DNA"/>
</dbReference>
<dbReference type="SUPFAM" id="SSF53335">
    <property type="entry name" value="S-adenosyl-L-methionine-dependent methyltransferases"/>
    <property type="match status" value="1"/>
</dbReference>
<protein>
    <submittedName>
        <fullName evidence="5">Class I SAM-dependent methyltransferase</fullName>
    </submittedName>
</protein>
<dbReference type="CDD" id="cd02440">
    <property type="entry name" value="AdoMet_MTases"/>
    <property type="match status" value="1"/>
</dbReference>
<dbReference type="PANTHER" id="PTHR43464">
    <property type="entry name" value="METHYLTRANSFERASE"/>
    <property type="match status" value="1"/>
</dbReference>
<dbReference type="Gene3D" id="3.40.50.150">
    <property type="entry name" value="Vaccinia Virus protein VP39"/>
    <property type="match status" value="1"/>
</dbReference>
<keyword evidence="2" id="KW-0808">Transferase</keyword>
<organism evidence="5 6">
    <name type="scientific">Mycobacterium paraffinicum</name>
    <dbReference type="NCBI Taxonomy" id="53378"/>
    <lineage>
        <taxon>Bacteria</taxon>
        <taxon>Bacillati</taxon>
        <taxon>Actinomycetota</taxon>
        <taxon>Actinomycetes</taxon>
        <taxon>Mycobacteriales</taxon>
        <taxon>Mycobacteriaceae</taxon>
        <taxon>Mycobacterium</taxon>
    </lineage>
</organism>
<dbReference type="GO" id="GO:0008168">
    <property type="term" value="F:methyltransferase activity"/>
    <property type="evidence" value="ECO:0007669"/>
    <property type="project" value="UniProtKB-KW"/>
</dbReference>
<keyword evidence="1 5" id="KW-0489">Methyltransferase</keyword>
<evidence type="ECO:0000256" key="2">
    <source>
        <dbReference type="ARBA" id="ARBA00022679"/>
    </source>
</evidence>
<evidence type="ECO:0000313" key="6">
    <source>
        <dbReference type="Proteomes" id="UP001501417"/>
    </source>
</evidence>